<protein>
    <recommendedName>
        <fullName evidence="6">Transcription initiation factor TFIID subunit 13</fullName>
    </recommendedName>
    <alternativeName>
        <fullName evidence="9">Transcription initiation factor TFIID 18 kDa subunit</fullName>
    </alternativeName>
</protein>
<evidence type="ECO:0000256" key="3">
    <source>
        <dbReference type="ARBA" id="ARBA00023163"/>
    </source>
</evidence>
<feature type="region of interest" description="Disordered" evidence="10">
    <location>
        <begin position="1"/>
        <end position="27"/>
    </location>
</feature>
<dbReference type="GO" id="GO:0006366">
    <property type="term" value="P:transcription by RNA polymerase II"/>
    <property type="evidence" value="ECO:0007669"/>
    <property type="project" value="InterPro"/>
</dbReference>
<dbReference type="GeneID" id="110243778"/>
<evidence type="ECO:0000313" key="12">
    <source>
        <dbReference type="Proteomes" id="UP000887567"/>
    </source>
</evidence>
<dbReference type="AlphaFoldDB" id="A0A913XJ12"/>
<dbReference type="GO" id="GO:0046982">
    <property type="term" value="F:protein heterodimerization activity"/>
    <property type="evidence" value="ECO:0007669"/>
    <property type="project" value="InterPro"/>
</dbReference>
<dbReference type="FunFam" id="1.10.20.10:FF:000028">
    <property type="entry name" value="Transcription initiation factor TFIID subunit 13"/>
    <property type="match status" value="1"/>
</dbReference>
<comment type="subunit">
    <text evidence="8">Component of the TFIID basal transcription factor complex, composed of TATA-box-binding protein TBP, and a number of TBP-associated factors (TAFs), including TAF1, TAF2, TAF3, TAF4, TAF5, TAF6, TAF7, TAF8, TAF9, TAF10, TAF11, TAF12 and TAF13. Interacts with TBP, and more strongly with TAF10 and TAF11.</text>
</comment>
<proteinExistence type="inferred from homology"/>
<keyword evidence="3" id="KW-0804">Transcription</keyword>
<comment type="similarity">
    <text evidence="5">Belongs to the TAF13 family.</text>
</comment>
<dbReference type="GO" id="GO:0005669">
    <property type="term" value="C:transcription factor TFIID complex"/>
    <property type="evidence" value="ECO:0007669"/>
    <property type="project" value="TreeGrafter"/>
</dbReference>
<dbReference type="CDD" id="cd07978">
    <property type="entry name" value="HFD_TAF13"/>
    <property type="match status" value="1"/>
</dbReference>
<dbReference type="InterPro" id="IPR003195">
    <property type="entry name" value="TFIID_TAF13"/>
</dbReference>
<dbReference type="InterPro" id="IPR009072">
    <property type="entry name" value="Histone-fold"/>
</dbReference>
<keyword evidence="4" id="KW-0539">Nucleus</keyword>
<evidence type="ECO:0000256" key="4">
    <source>
        <dbReference type="ARBA" id="ARBA00023242"/>
    </source>
</evidence>
<evidence type="ECO:0000256" key="2">
    <source>
        <dbReference type="ARBA" id="ARBA00023015"/>
    </source>
</evidence>
<organism evidence="11 12">
    <name type="scientific">Exaiptasia diaphana</name>
    <name type="common">Tropical sea anemone</name>
    <name type="synonym">Aiptasia pulchella</name>
    <dbReference type="NCBI Taxonomy" id="2652724"/>
    <lineage>
        <taxon>Eukaryota</taxon>
        <taxon>Metazoa</taxon>
        <taxon>Cnidaria</taxon>
        <taxon>Anthozoa</taxon>
        <taxon>Hexacorallia</taxon>
        <taxon>Actiniaria</taxon>
        <taxon>Aiptasiidae</taxon>
        <taxon>Exaiptasia</taxon>
    </lineage>
</organism>
<dbReference type="PANTHER" id="PTHR11380:SF5">
    <property type="entry name" value="TRANSCRIPTION INITIATION FACTOR TFIID SUBUNIT 13"/>
    <property type="match status" value="1"/>
</dbReference>
<dbReference type="PANTHER" id="PTHR11380">
    <property type="entry name" value="TRANSCRIPTION INITIATION FACTOR TFIID/SUPT3-RELATED"/>
    <property type="match status" value="1"/>
</dbReference>
<sequence length="125" mass="14381">MADEEDPSETDLVDEPSTSSESASGKRKRLFHKELRCMMYGFGDDQCPYTESVDFLEDLVIEYITEMTLKAMEVGKKGKVHCEDIVFLIRKDPKKYARVKDLLTMNEELKKARKAFDAESYGELP</sequence>
<evidence type="ECO:0000256" key="6">
    <source>
        <dbReference type="ARBA" id="ARBA00040136"/>
    </source>
</evidence>
<dbReference type="Proteomes" id="UP000887567">
    <property type="component" value="Unplaced"/>
</dbReference>
<evidence type="ECO:0000256" key="1">
    <source>
        <dbReference type="ARBA" id="ARBA00004123"/>
    </source>
</evidence>
<reference evidence="11" key="1">
    <citation type="submission" date="2022-11" db="UniProtKB">
        <authorList>
            <consortium name="EnsemblMetazoa"/>
        </authorList>
    </citation>
    <scope>IDENTIFICATION</scope>
</reference>
<evidence type="ECO:0000256" key="7">
    <source>
        <dbReference type="ARBA" id="ARBA00056273"/>
    </source>
</evidence>
<keyword evidence="2" id="KW-0805">Transcription regulation</keyword>
<evidence type="ECO:0000256" key="10">
    <source>
        <dbReference type="SAM" id="MobiDB-lite"/>
    </source>
</evidence>
<dbReference type="Pfam" id="PF02269">
    <property type="entry name" value="TFIID-18kDa"/>
    <property type="match status" value="1"/>
</dbReference>
<evidence type="ECO:0000313" key="11">
    <source>
        <dbReference type="EnsemblMetazoa" id="XP_020905575.1"/>
    </source>
</evidence>
<feature type="compositionally biased region" description="Acidic residues" evidence="10">
    <location>
        <begin position="1"/>
        <end position="14"/>
    </location>
</feature>
<dbReference type="Gene3D" id="1.10.20.10">
    <property type="entry name" value="Histone, subunit A"/>
    <property type="match status" value="1"/>
</dbReference>
<dbReference type="RefSeq" id="XP_020905575.1">
    <property type="nucleotide sequence ID" value="XM_021049916.2"/>
</dbReference>
<dbReference type="SUPFAM" id="SSF47113">
    <property type="entry name" value="Histone-fold"/>
    <property type="match status" value="1"/>
</dbReference>
<dbReference type="OMA" id="CERAMNV"/>
<name>A0A913XJ12_EXADI</name>
<keyword evidence="12" id="KW-1185">Reference proteome</keyword>
<evidence type="ECO:0000256" key="8">
    <source>
        <dbReference type="ARBA" id="ARBA00062721"/>
    </source>
</evidence>
<comment type="function">
    <text evidence="7">The TFIID basal transcription factor complex plays a major role in the initiation of RNA polymerase II (Pol II)-dependent transcription. TFIID recognizes and binds promoters via its subunit TBP, a TATA-box-binding protein, and promotes assembly of the pre-initiation complex (PIC). The TFIID complex consists of TBP and TBP-associated factors (TAFs), including TAF1, TAF2, TAF3, TAF4, TAF5, TAF6, TAF7, TAF8, TAF9, TAF10, TAF11, TAF12 and TAF13. TAF13, together with TAF11 and TBP, play key roles during promoter binding by the TFIID and TFIIA transcription factor complexes.</text>
</comment>
<dbReference type="KEGG" id="epa:110243778"/>
<evidence type="ECO:0000256" key="9">
    <source>
        <dbReference type="ARBA" id="ARBA00082869"/>
    </source>
</evidence>
<comment type="subcellular location">
    <subcellularLocation>
        <location evidence="1">Nucleus</location>
    </subcellularLocation>
</comment>
<accession>A0A913XJ12</accession>
<dbReference type="OrthoDB" id="10266074at2759"/>
<dbReference type="EnsemblMetazoa" id="XM_021049916.2">
    <property type="protein sequence ID" value="XP_020905575.1"/>
    <property type="gene ID" value="LOC110243778"/>
</dbReference>
<evidence type="ECO:0000256" key="5">
    <source>
        <dbReference type="ARBA" id="ARBA00038392"/>
    </source>
</evidence>